<dbReference type="InterPro" id="IPR027417">
    <property type="entry name" value="P-loop_NTPase"/>
</dbReference>
<dbReference type="SMART" id="SM00382">
    <property type="entry name" value="AAA"/>
    <property type="match status" value="1"/>
</dbReference>
<dbReference type="InterPro" id="IPR003959">
    <property type="entry name" value="ATPase_AAA_core"/>
</dbReference>
<dbReference type="PANTHER" id="PTHR43581:SF4">
    <property type="entry name" value="ATP_GTP PHOSPHATASE"/>
    <property type="match status" value="1"/>
</dbReference>
<feature type="domain" description="ABC transporter" evidence="4">
    <location>
        <begin position="133"/>
        <end position="487"/>
    </location>
</feature>
<keyword evidence="6" id="KW-1185">Reference proteome</keyword>
<evidence type="ECO:0000259" key="4">
    <source>
        <dbReference type="PROSITE" id="PS50893"/>
    </source>
</evidence>
<gene>
    <name evidence="5" type="ORF">GJA_1548</name>
</gene>
<evidence type="ECO:0000256" key="2">
    <source>
        <dbReference type="ARBA" id="ARBA00022741"/>
    </source>
</evidence>
<dbReference type="eggNOG" id="COG1106">
    <property type="taxonomic scope" value="Bacteria"/>
</dbReference>
<dbReference type="InterPro" id="IPR003439">
    <property type="entry name" value="ABC_transporter-like_ATP-bd"/>
</dbReference>
<name>W0V4B0_9BURK</name>
<dbReference type="Gene3D" id="3.30.56.50">
    <property type="entry name" value="Putative DNA-binding domain, N-terminal subdomain of bacterial translation initiation factor IF2"/>
    <property type="match status" value="1"/>
</dbReference>
<dbReference type="AlphaFoldDB" id="W0V4B0"/>
<keyword evidence="3" id="KW-0067">ATP-binding</keyword>
<dbReference type="InterPro" id="IPR009061">
    <property type="entry name" value="DNA-bd_dom_put_sf"/>
</dbReference>
<evidence type="ECO:0000256" key="1">
    <source>
        <dbReference type="ARBA" id="ARBA00022475"/>
    </source>
</evidence>
<dbReference type="EMBL" id="HG322949">
    <property type="protein sequence ID" value="CDG82193.1"/>
    <property type="molecule type" value="Genomic_DNA"/>
</dbReference>
<evidence type="ECO:0000313" key="5">
    <source>
        <dbReference type="EMBL" id="CDG82193.1"/>
    </source>
</evidence>
<keyword evidence="1" id="KW-0472">Membrane</keyword>
<organism evidence="5 6">
    <name type="scientific">Janthinobacterium agaricidamnosum NBRC 102515 = DSM 9628</name>
    <dbReference type="NCBI Taxonomy" id="1349767"/>
    <lineage>
        <taxon>Bacteria</taxon>
        <taxon>Pseudomonadati</taxon>
        <taxon>Pseudomonadota</taxon>
        <taxon>Betaproteobacteria</taxon>
        <taxon>Burkholderiales</taxon>
        <taxon>Oxalobacteraceae</taxon>
        <taxon>Janthinobacterium</taxon>
    </lineage>
</organism>
<dbReference type="KEGG" id="jag:GJA_1548"/>
<dbReference type="SUPFAM" id="SSF46955">
    <property type="entry name" value="Putative DNA-binding domain"/>
    <property type="match status" value="1"/>
</dbReference>
<keyword evidence="2" id="KW-0547">Nucleotide-binding</keyword>
<reference evidence="5 6" key="1">
    <citation type="journal article" date="2015" name="Genome Announc.">
        <title>Genome Sequence of Mushroom Soft-Rot Pathogen Janthinobacterium agaricidamnosum.</title>
        <authorList>
            <person name="Graupner K."/>
            <person name="Lackner G."/>
            <person name="Hertweck C."/>
        </authorList>
    </citation>
    <scope>NUCLEOTIDE SEQUENCE [LARGE SCALE GENOMIC DNA]</scope>
    <source>
        <strain evidence="6">NBRC 102515 / DSM 9628</strain>
    </source>
</reference>
<evidence type="ECO:0000256" key="3">
    <source>
        <dbReference type="ARBA" id="ARBA00022840"/>
    </source>
</evidence>
<dbReference type="InterPro" id="IPR041685">
    <property type="entry name" value="AAA_GajA/Old/RecF-like"/>
</dbReference>
<dbReference type="SUPFAM" id="SSF52540">
    <property type="entry name" value="P-loop containing nucleoside triphosphate hydrolases"/>
    <property type="match status" value="1"/>
</dbReference>
<dbReference type="GO" id="GO:0005524">
    <property type="term" value="F:ATP binding"/>
    <property type="evidence" value="ECO:0007669"/>
    <property type="project" value="UniProtKB-KW"/>
</dbReference>
<dbReference type="Pfam" id="PF13304">
    <property type="entry name" value="AAA_21"/>
    <property type="match status" value="1"/>
</dbReference>
<evidence type="ECO:0000313" key="6">
    <source>
        <dbReference type="Proteomes" id="UP000027604"/>
    </source>
</evidence>
<protein>
    <submittedName>
        <fullName evidence="5">RecF/RecN/SMC N terminal domain protein</fullName>
    </submittedName>
</protein>
<dbReference type="RefSeq" id="WP_081905274.1">
    <property type="nucleotide sequence ID" value="NZ_BCTH01000009.1"/>
</dbReference>
<dbReference type="CDD" id="cd00267">
    <property type="entry name" value="ABC_ATPase"/>
    <property type="match status" value="1"/>
</dbReference>
<dbReference type="Gene3D" id="3.40.50.300">
    <property type="entry name" value="P-loop containing nucleotide triphosphate hydrolases"/>
    <property type="match status" value="2"/>
</dbReference>
<dbReference type="PANTHER" id="PTHR43581">
    <property type="entry name" value="ATP/GTP PHOSPHATASE"/>
    <property type="match status" value="1"/>
</dbReference>
<dbReference type="InterPro" id="IPR003593">
    <property type="entry name" value="AAA+_ATPase"/>
</dbReference>
<dbReference type="eggNOG" id="COG3276">
    <property type="taxonomic scope" value="Bacteria"/>
</dbReference>
<dbReference type="InterPro" id="IPR051396">
    <property type="entry name" value="Bact_Antivir_Def_Nuclease"/>
</dbReference>
<proteinExistence type="predicted"/>
<keyword evidence="1" id="KW-1003">Cell membrane</keyword>
<dbReference type="Proteomes" id="UP000027604">
    <property type="component" value="Chromosome I"/>
</dbReference>
<dbReference type="PATRIC" id="fig|1349767.4.peg.3236"/>
<dbReference type="Pfam" id="PF13175">
    <property type="entry name" value="AAA_15"/>
    <property type="match status" value="1"/>
</dbReference>
<accession>W0V4B0</accession>
<dbReference type="HOGENOM" id="CLU_029177_0_0_4"/>
<dbReference type="PROSITE" id="PS50893">
    <property type="entry name" value="ABC_TRANSPORTER_2"/>
    <property type="match status" value="1"/>
</dbReference>
<dbReference type="Pfam" id="PF04760">
    <property type="entry name" value="IF2_N"/>
    <property type="match status" value="1"/>
</dbReference>
<dbReference type="GO" id="GO:0016887">
    <property type="term" value="F:ATP hydrolysis activity"/>
    <property type="evidence" value="ECO:0007669"/>
    <property type="project" value="InterPro"/>
</dbReference>
<dbReference type="InterPro" id="IPR006847">
    <property type="entry name" value="IF2_N"/>
</dbReference>
<sequence>MASNTVAQFASELRMPADLLITQLRAAGVAKTAAADPLSQEDKDQLLNHLRRTHGAAADTEKKKITVTRKDAAETNSIKPDEKSRTIEVKVRKPRVFVELNKPTKIEPVVPTVTDVSIASISPGSDSQTSKSIRWSKLSSIEIGNFKAIDRLVLSLAEVTIMVGPNGSGKSSVLQAIHWAARAASYIPPQSQSEVVAFERLDYSPSSEPLKTAHKKELTTERSSEPTSVVLNHIETENGTVQAAQIRIWAARNRGGISVQIDGGSAVTPFKQREEVITSYIPGLAGLSEKETILVQPLLRRQAAGGDAGGVLRNVLFNIASRQPGEDTNVEAMLRIRRLNELVGSVHPGVQIEVSFNDREDINIQAVFDDERLAGVKRPLEAAATGVLQVTQIFAYLILFRPKLLLVDEPDAHLHPDKQERLIEALELAASEFNVQIILTTHSPHIVRAASPAANLVWVKDGKTIDEDGAAIRTLLGWGGLDKKVLFFVEDENDQPIRAILRQWPHLQRQLAICRCYGVDNLPRNALLKGLLVDNSFGVKVLIHRDGDFMTRAERTMWAQRYDADGAEAWITEHSDAEGYFCEPSYLSALYQISEGDAQAMVQRAVELCTDAKTKFFEKRKVILRLLYENGGSPSSNDLWEQGQGTPTTILGKSLHKQLKNVVKAAGLQEKRLDKFEISNGVEVASELRAILEAMLSPAKLPAAA</sequence>
<dbReference type="STRING" id="1349767.GJA_1548"/>